<protein>
    <submittedName>
        <fullName evidence="2">Uncharacterized protein</fullName>
    </submittedName>
</protein>
<evidence type="ECO:0000256" key="1">
    <source>
        <dbReference type="SAM" id="MobiDB-lite"/>
    </source>
</evidence>
<sequence>MDAFPIRVSHHPSLPLPHHHGRAGMPLSSHLSSLFHTLRLLAETKRHVIYPSTCVHRRQRAKHITKSYAVPKQNRLDDSAQTRQTDRQMSCKAKPSQVHSLYSKVRWNPRLRSVSKAHASRRAGDDDDDDDVSLDGYVCRFTSVNQSVSQCLWLTTVGDPHTDGEPSSALTDGVGGRRTTPLAVRWSSRSRLFYVWLHGCAAVRMGGGEGCGREGGIEGWRRIGRGRSRVCLSAYVG</sequence>
<feature type="compositionally biased region" description="Basic and acidic residues" evidence="1">
    <location>
        <begin position="74"/>
        <end position="86"/>
    </location>
</feature>
<feature type="region of interest" description="Disordered" evidence="1">
    <location>
        <begin position="65"/>
        <end position="97"/>
    </location>
</feature>
<evidence type="ECO:0000313" key="3">
    <source>
        <dbReference type="Proteomes" id="UP001363622"/>
    </source>
</evidence>
<dbReference type="Proteomes" id="UP001363622">
    <property type="component" value="Unassembled WGS sequence"/>
</dbReference>
<keyword evidence="3" id="KW-1185">Reference proteome</keyword>
<organism evidence="2 3">
    <name type="scientific">Phyllosticta citriasiana</name>
    <dbReference type="NCBI Taxonomy" id="595635"/>
    <lineage>
        <taxon>Eukaryota</taxon>
        <taxon>Fungi</taxon>
        <taxon>Dikarya</taxon>
        <taxon>Ascomycota</taxon>
        <taxon>Pezizomycotina</taxon>
        <taxon>Dothideomycetes</taxon>
        <taxon>Dothideomycetes incertae sedis</taxon>
        <taxon>Botryosphaeriales</taxon>
        <taxon>Phyllostictaceae</taxon>
        <taxon>Phyllosticta</taxon>
    </lineage>
</organism>
<gene>
    <name evidence="2" type="ORF">IWZ03DRAFT_368259</name>
</gene>
<dbReference type="EMBL" id="JBBPHU010000001">
    <property type="protein sequence ID" value="KAK7524829.1"/>
    <property type="molecule type" value="Genomic_DNA"/>
</dbReference>
<evidence type="ECO:0000313" key="2">
    <source>
        <dbReference type="EMBL" id="KAK7524829.1"/>
    </source>
</evidence>
<comment type="caution">
    <text evidence="2">The sequence shown here is derived from an EMBL/GenBank/DDBJ whole genome shotgun (WGS) entry which is preliminary data.</text>
</comment>
<accession>A0ABR1L159</accession>
<name>A0ABR1L159_9PEZI</name>
<reference evidence="2 3" key="1">
    <citation type="submission" date="2024-04" db="EMBL/GenBank/DDBJ databases">
        <title>Phyllosticta paracitricarpa is synonymous to the EU quarantine fungus P. citricarpa based on phylogenomic analyses.</title>
        <authorList>
            <consortium name="Lawrence Berkeley National Laboratory"/>
            <person name="Van Ingen-Buijs V.A."/>
            <person name="Van Westerhoven A.C."/>
            <person name="Haridas S."/>
            <person name="Skiadas P."/>
            <person name="Martin F."/>
            <person name="Groenewald J.Z."/>
            <person name="Crous P.W."/>
            <person name="Seidl M.F."/>
        </authorList>
    </citation>
    <scope>NUCLEOTIDE SEQUENCE [LARGE SCALE GENOMIC DNA]</scope>
    <source>
        <strain evidence="2 3">CBS 123371</strain>
    </source>
</reference>
<feature type="non-terminal residue" evidence="2">
    <location>
        <position position="237"/>
    </location>
</feature>
<proteinExistence type="predicted"/>